<evidence type="ECO:0000256" key="4">
    <source>
        <dbReference type="ARBA" id="ARBA00022692"/>
    </source>
</evidence>
<keyword evidence="3" id="KW-0808">Transferase</keyword>
<evidence type="ECO:0000313" key="10">
    <source>
        <dbReference type="EMBL" id="RBM01042.1"/>
    </source>
</evidence>
<evidence type="ECO:0000256" key="6">
    <source>
        <dbReference type="ARBA" id="ARBA00023136"/>
    </source>
</evidence>
<dbReference type="InterPro" id="IPR018584">
    <property type="entry name" value="GT87"/>
</dbReference>
<feature type="transmembrane region" description="Helical" evidence="9">
    <location>
        <begin position="342"/>
        <end position="361"/>
    </location>
</feature>
<accession>A0A365YEF7</accession>
<evidence type="ECO:0000256" key="5">
    <source>
        <dbReference type="ARBA" id="ARBA00022989"/>
    </source>
</evidence>
<reference evidence="10 11" key="1">
    <citation type="submission" date="2018-01" db="EMBL/GenBank/DDBJ databases">
        <title>Glutamicibacter soli strain NHPC-3 Whole genome sequence and assembly.</title>
        <authorList>
            <person name="Choudhury P."/>
            <person name="Gupta D."/>
            <person name="Sengupta K."/>
            <person name="Jawed A."/>
            <person name="Sultana N."/>
            <person name="Saha P."/>
        </authorList>
    </citation>
    <scope>NUCLEOTIDE SEQUENCE [LARGE SCALE GENOMIC DNA]</scope>
    <source>
        <strain evidence="10 11">NHPC-3</strain>
    </source>
</reference>
<dbReference type="InterPro" id="IPR016570">
    <property type="entry name" value="UCP010361"/>
</dbReference>
<dbReference type="RefSeq" id="WP_113607283.1">
    <property type="nucleotide sequence ID" value="NZ_POAF01000004.1"/>
</dbReference>
<feature type="transmembrane region" description="Helical" evidence="9">
    <location>
        <begin position="316"/>
        <end position="336"/>
    </location>
</feature>
<organism evidence="10 11">
    <name type="scientific">Glutamicibacter soli</name>
    <dbReference type="NCBI Taxonomy" id="453836"/>
    <lineage>
        <taxon>Bacteria</taxon>
        <taxon>Bacillati</taxon>
        <taxon>Actinomycetota</taxon>
        <taxon>Actinomycetes</taxon>
        <taxon>Micrococcales</taxon>
        <taxon>Micrococcaceae</taxon>
        <taxon>Glutamicibacter</taxon>
    </lineage>
</organism>
<evidence type="ECO:0000256" key="2">
    <source>
        <dbReference type="ARBA" id="ARBA00022475"/>
    </source>
</evidence>
<sequence length="504" mass="55440">MRESKQPQSTRGPLRITVPSRADGFLRQFTAVIGGPLGRHSDPGRVNPGFFTVERVLILMTIAASLLMLLAKNPCRVNGWGGSNPYLYACYSDWVPLFGARGFAENPWVPFSAQAQFEYPVLMSAVASVVAWLVPEGAANRSLIYFDMNLVLVAILWIVTVVCTLRMGGRRPWDAAMVAIAPGIILAGSINWDMWAVALLALGMLSFARRHTVLAGILIGLGAAMKIYPFFVLGAVLVIAVRTGKLKPFWVTAGTATLTWALVNLPYALAYPDSFKHFFAFSSERGAGFSSFWHVWNLLAGKSEVLEPVNAEQMSFWGLAIFFLCCAGIAVLGLLAKRTPRLGSLAFLIVASFVMVNKVYSPQFVVWLIPLFALALPRWREFAIWMLVEVAHFYGLWFYLDSLDADDIHKVFPENGYIFLVLAHMLMLAYLMYLVARSVLDPRRDPIRAVGQDDPLAGPFAGMPDAFTLRGSRACGARNPQKEKEPVESTGHPEPASTTTGPTA</sequence>
<keyword evidence="4 9" id="KW-0812">Transmembrane</keyword>
<comment type="similarity">
    <text evidence="7">Belongs to the glycosyltransferase 87 family.</text>
</comment>
<keyword evidence="5 9" id="KW-1133">Transmembrane helix</keyword>
<dbReference type="AlphaFoldDB" id="A0A365YEF7"/>
<dbReference type="Proteomes" id="UP000252167">
    <property type="component" value="Unassembled WGS sequence"/>
</dbReference>
<feature type="transmembrane region" description="Helical" evidence="9">
    <location>
        <begin position="179"/>
        <end position="202"/>
    </location>
</feature>
<proteinExistence type="inferred from homology"/>
<dbReference type="Pfam" id="PF09594">
    <property type="entry name" value="GT87"/>
    <property type="match status" value="1"/>
</dbReference>
<feature type="transmembrane region" description="Helical" evidence="9">
    <location>
        <begin position="382"/>
        <end position="400"/>
    </location>
</feature>
<dbReference type="PIRSF" id="PIRSF010361">
    <property type="entry name" value="UCP010361"/>
    <property type="match status" value="1"/>
</dbReference>
<protein>
    <recommendedName>
        <fullName evidence="12">DUF2029 domain-containing protein</fullName>
    </recommendedName>
</protein>
<dbReference type="GO" id="GO:0005886">
    <property type="term" value="C:plasma membrane"/>
    <property type="evidence" value="ECO:0007669"/>
    <property type="project" value="UniProtKB-SubCell"/>
</dbReference>
<feature type="transmembrane region" description="Helical" evidence="9">
    <location>
        <begin position="146"/>
        <end position="167"/>
    </location>
</feature>
<evidence type="ECO:0008006" key="12">
    <source>
        <dbReference type="Google" id="ProtNLM"/>
    </source>
</evidence>
<feature type="transmembrane region" description="Helical" evidence="9">
    <location>
        <begin position="416"/>
        <end position="436"/>
    </location>
</feature>
<feature type="transmembrane region" description="Helical" evidence="9">
    <location>
        <begin position="214"/>
        <end position="243"/>
    </location>
</feature>
<dbReference type="EMBL" id="POAF01000004">
    <property type="protein sequence ID" value="RBM01042.1"/>
    <property type="molecule type" value="Genomic_DNA"/>
</dbReference>
<comment type="caution">
    <text evidence="10">The sequence shown here is derived from an EMBL/GenBank/DDBJ whole genome shotgun (WGS) entry which is preliminary data.</text>
</comment>
<feature type="transmembrane region" description="Helical" evidence="9">
    <location>
        <begin position="249"/>
        <end position="269"/>
    </location>
</feature>
<evidence type="ECO:0000256" key="3">
    <source>
        <dbReference type="ARBA" id="ARBA00022679"/>
    </source>
</evidence>
<gene>
    <name evidence="10" type="ORF">C1H84_09585</name>
</gene>
<evidence type="ECO:0000256" key="1">
    <source>
        <dbReference type="ARBA" id="ARBA00004651"/>
    </source>
</evidence>
<evidence type="ECO:0000256" key="8">
    <source>
        <dbReference type="SAM" id="MobiDB-lite"/>
    </source>
</evidence>
<dbReference type="GO" id="GO:0016758">
    <property type="term" value="F:hexosyltransferase activity"/>
    <property type="evidence" value="ECO:0007669"/>
    <property type="project" value="InterPro"/>
</dbReference>
<keyword evidence="11" id="KW-1185">Reference proteome</keyword>
<keyword evidence="2" id="KW-1003">Cell membrane</keyword>
<evidence type="ECO:0000256" key="9">
    <source>
        <dbReference type="SAM" id="Phobius"/>
    </source>
</evidence>
<keyword evidence="6 9" id="KW-0472">Membrane</keyword>
<feature type="transmembrane region" description="Helical" evidence="9">
    <location>
        <begin position="49"/>
        <end position="71"/>
    </location>
</feature>
<name>A0A365YEF7_9MICC</name>
<evidence type="ECO:0000313" key="11">
    <source>
        <dbReference type="Proteomes" id="UP000252167"/>
    </source>
</evidence>
<feature type="region of interest" description="Disordered" evidence="8">
    <location>
        <begin position="474"/>
        <end position="504"/>
    </location>
</feature>
<comment type="subcellular location">
    <subcellularLocation>
        <location evidence="1">Cell membrane</location>
        <topology evidence="1">Multi-pass membrane protein</topology>
    </subcellularLocation>
</comment>
<evidence type="ECO:0000256" key="7">
    <source>
        <dbReference type="ARBA" id="ARBA00024033"/>
    </source>
</evidence>